<comment type="subcellular location">
    <subcellularLocation>
        <location evidence="1">Secreted</location>
        <location evidence="1">Extracellular space</location>
        <location evidence="1">Extracellular matrix</location>
    </subcellularLocation>
</comment>
<sequence>MCFLEIETRRGLQSISWDEAEESHMVELFSAEQSTEGFQLQPGRRLQGLPSATASLPRQLSPSLAPRVGLLGQAMALLWLLSVFLLVPGTQGTEDGDMRLVNGASANEGRVEIFYRGQWGTVCDNLWNLLDAHVVCRALGYENATQALGRAAFGPGKGPIMLDEVECTGTESSLASCRSLGWMVSRCGHEKDAGVVCSNDTTGLHILDLSGELSDALGQIFDSQQGCDLFIQVTGQGYGDLNLCAHTLILRSNPEAQALWQVVGSSVIMRVDAECMPVVRDFLRYFYSRRIEVSMSSVKCLHKLASAYGATELQDYCGRLFATLLPQDPTFHTPLDLYAYARATGDSVLEDLCVQFLAWNFEPLTQSESWSAVPATLIQALLPKSELAVSSELDLLKAVDQWSTETIASHEDIERLVEQVRFPMMMPQELFELQFNLSLYQDHQALFQRKTMQALEFHTVPVEVLAKYKGLNLTEDTYKPRLYTSSTWSSLVMASTRRAQRYQYNQLYTYGYGSAARYNSYQSFQTPQHPSFLFKDKRISWSATYLPTMQSCWNYGFSCTSNELPVMGLTTSSYSNPTIGYENRVLILCGGYSVVDVTSFEGSKAPIPTALDTNSSKTPSLFPCASGAFSSFRVVIRPFYLTNSTDMV</sequence>
<dbReference type="Gene3D" id="1.25.40.420">
    <property type="match status" value="1"/>
</dbReference>
<dbReference type="InterPro" id="IPR000210">
    <property type="entry name" value="BTB/POZ_dom"/>
</dbReference>
<evidence type="ECO:0000313" key="15">
    <source>
        <dbReference type="Proteomes" id="UP000515126"/>
    </source>
</evidence>
<name>A0A6P5QT71_MUSCR</name>
<dbReference type="FunFam" id="3.10.250.10:FF:000005">
    <property type="entry name" value="Neurotrypsin isoform A"/>
    <property type="match status" value="1"/>
</dbReference>
<dbReference type="PANTHER" id="PTHR24410">
    <property type="entry name" value="HL07962P-RELATED"/>
    <property type="match status" value="1"/>
</dbReference>
<dbReference type="SUPFAM" id="SSF54695">
    <property type="entry name" value="POZ domain"/>
    <property type="match status" value="1"/>
</dbReference>
<evidence type="ECO:0000256" key="2">
    <source>
        <dbReference type="ARBA" id="ARBA00019410"/>
    </source>
</evidence>
<dbReference type="SMART" id="SM00225">
    <property type="entry name" value="BTB"/>
    <property type="match status" value="1"/>
</dbReference>
<dbReference type="InterPro" id="IPR001190">
    <property type="entry name" value="SRCR"/>
</dbReference>
<keyword evidence="8" id="KW-0325">Glycoprotein</keyword>
<evidence type="ECO:0000259" key="14">
    <source>
        <dbReference type="PROSITE" id="PS50287"/>
    </source>
</evidence>
<keyword evidence="6" id="KW-0130">Cell adhesion</keyword>
<dbReference type="RefSeq" id="XP_021033708.2">
    <property type="nucleotide sequence ID" value="XM_021178049.2"/>
</dbReference>
<evidence type="ECO:0000256" key="10">
    <source>
        <dbReference type="ARBA" id="ARBA00031798"/>
    </source>
</evidence>
<organism evidence="15 16">
    <name type="scientific">Mus caroli</name>
    <name type="common">Ryukyu mouse</name>
    <name type="synonym">Ricefield mouse</name>
    <dbReference type="NCBI Taxonomy" id="10089"/>
    <lineage>
        <taxon>Eukaryota</taxon>
        <taxon>Metazoa</taxon>
        <taxon>Chordata</taxon>
        <taxon>Craniata</taxon>
        <taxon>Vertebrata</taxon>
        <taxon>Euteleostomi</taxon>
        <taxon>Mammalia</taxon>
        <taxon>Eutheria</taxon>
        <taxon>Euarchontoglires</taxon>
        <taxon>Glires</taxon>
        <taxon>Rodentia</taxon>
        <taxon>Myomorpha</taxon>
        <taxon>Muroidea</taxon>
        <taxon>Muridae</taxon>
        <taxon>Murinae</taxon>
        <taxon>Mus</taxon>
        <taxon>Mus</taxon>
    </lineage>
</organism>
<proteinExistence type="predicted"/>
<evidence type="ECO:0000256" key="6">
    <source>
        <dbReference type="ARBA" id="ARBA00022889"/>
    </source>
</evidence>
<feature type="disulfide bond" evidence="12">
    <location>
        <begin position="167"/>
        <end position="177"/>
    </location>
</feature>
<dbReference type="SMART" id="SM00202">
    <property type="entry name" value="SR"/>
    <property type="match status" value="1"/>
</dbReference>
<feature type="disulfide bond" evidence="12">
    <location>
        <begin position="123"/>
        <end position="187"/>
    </location>
</feature>
<dbReference type="FunFam" id="3.30.710.10:FF:000128">
    <property type="entry name" value="galectin-3-binding protein precursor"/>
    <property type="match status" value="1"/>
</dbReference>
<feature type="disulfide bond" evidence="12">
    <location>
        <begin position="136"/>
        <end position="197"/>
    </location>
</feature>
<dbReference type="PROSITE" id="PS50097">
    <property type="entry name" value="BTB"/>
    <property type="match status" value="1"/>
</dbReference>
<keyword evidence="3" id="KW-0964">Secreted</keyword>
<evidence type="ECO:0000313" key="16">
    <source>
        <dbReference type="RefSeq" id="XP_021033708.2"/>
    </source>
</evidence>
<dbReference type="Proteomes" id="UP000515126">
    <property type="component" value="Chromosome 11"/>
</dbReference>
<dbReference type="SMART" id="SM00875">
    <property type="entry name" value="BACK"/>
    <property type="match status" value="1"/>
</dbReference>
<dbReference type="PANTHER" id="PTHR24410:SF16">
    <property type="entry name" value="GALECTIN-3-BINDING PROTEIN"/>
    <property type="match status" value="1"/>
</dbReference>
<evidence type="ECO:0000256" key="5">
    <source>
        <dbReference type="ARBA" id="ARBA00022729"/>
    </source>
</evidence>
<dbReference type="GeneID" id="110305891"/>
<evidence type="ECO:0000256" key="7">
    <source>
        <dbReference type="ARBA" id="ARBA00023157"/>
    </source>
</evidence>
<dbReference type="Gene3D" id="3.10.250.10">
    <property type="entry name" value="SRCR-like domain"/>
    <property type="match status" value="1"/>
</dbReference>
<dbReference type="CTD" id="3959"/>
<keyword evidence="4" id="KW-0272">Extracellular matrix</keyword>
<reference evidence="16" key="1">
    <citation type="submission" date="2025-08" db="UniProtKB">
        <authorList>
            <consortium name="RefSeq"/>
        </authorList>
    </citation>
    <scope>IDENTIFICATION</scope>
</reference>
<dbReference type="Pfam" id="PF07707">
    <property type="entry name" value="BACK"/>
    <property type="match status" value="1"/>
</dbReference>
<dbReference type="SUPFAM" id="SSF56487">
    <property type="entry name" value="SRCR-like"/>
    <property type="match status" value="1"/>
</dbReference>
<evidence type="ECO:0000256" key="8">
    <source>
        <dbReference type="ARBA" id="ARBA00023180"/>
    </source>
</evidence>
<evidence type="ECO:0000256" key="12">
    <source>
        <dbReference type="PROSITE-ProRule" id="PRU00196"/>
    </source>
</evidence>
<feature type="domain" description="SRCR" evidence="14">
    <location>
        <begin position="98"/>
        <end position="198"/>
    </location>
</feature>
<dbReference type="InterPro" id="IPR011705">
    <property type="entry name" value="BACK"/>
</dbReference>
<dbReference type="Gene3D" id="3.30.710.10">
    <property type="entry name" value="Potassium Channel Kv1.1, Chain A"/>
    <property type="match status" value="1"/>
</dbReference>
<evidence type="ECO:0000256" key="1">
    <source>
        <dbReference type="ARBA" id="ARBA00004498"/>
    </source>
</evidence>
<dbReference type="AlphaFoldDB" id="A0A6P5QT71"/>
<dbReference type="GO" id="GO:0005615">
    <property type="term" value="C:extracellular space"/>
    <property type="evidence" value="ECO:0007669"/>
    <property type="project" value="TreeGrafter"/>
</dbReference>
<protein>
    <recommendedName>
        <fullName evidence="2">Galectin-3-binding protein</fullName>
    </recommendedName>
    <alternativeName>
        <fullName evidence="11">Cyp-C-associated protein</fullName>
    </alternativeName>
    <alternativeName>
        <fullName evidence="10">Lectin galactoside-binding soluble 3-binding protein</fullName>
    </alternativeName>
</protein>
<dbReference type="KEGG" id="mcal:110305891"/>
<dbReference type="PROSITE" id="PS50287">
    <property type="entry name" value="SRCR_2"/>
    <property type="match status" value="1"/>
</dbReference>
<evidence type="ECO:0000256" key="9">
    <source>
        <dbReference type="ARBA" id="ARBA00024860"/>
    </source>
</evidence>
<comment type="function">
    <text evidence="9">Promotes integrin-mediated cell adhesion. May stimulate host defense against viruses and tumor cells.</text>
</comment>
<gene>
    <name evidence="16" type="primary">Lgals3bp</name>
</gene>
<dbReference type="GO" id="GO:0016020">
    <property type="term" value="C:membrane"/>
    <property type="evidence" value="ECO:0007669"/>
    <property type="project" value="InterPro"/>
</dbReference>
<dbReference type="GO" id="GO:0007155">
    <property type="term" value="P:cell adhesion"/>
    <property type="evidence" value="ECO:0007669"/>
    <property type="project" value="UniProtKB-KW"/>
</dbReference>
<dbReference type="InterPro" id="IPR036772">
    <property type="entry name" value="SRCR-like_dom_sf"/>
</dbReference>
<dbReference type="InterPro" id="IPR011333">
    <property type="entry name" value="SKP1/BTB/POZ_sf"/>
</dbReference>
<dbReference type="Pfam" id="PF00530">
    <property type="entry name" value="SRCR"/>
    <property type="match status" value="1"/>
</dbReference>
<evidence type="ECO:0000256" key="11">
    <source>
        <dbReference type="ARBA" id="ARBA00079575"/>
    </source>
</evidence>
<keyword evidence="7 12" id="KW-1015">Disulfide bond</keyword>
<dbReference type="PROSITE" id="PS00420">
    <property type="entry name" value="SRCR_1"/>
    <property type="match status" value="1"/>
</dbReference>
<keyword evidence="15" id="KW-1185">Reference proteome</keyword>
<keyword evidence="5" id="KW-0732">Signal</keyword>
<evidence type="ECO:0000259" key="13">
    <source>
        <dbReference type="PROSITE" id="PS50097"/>
    </source>
</evidence>
<accession>A0A6P5QT71</accession>
<feature type="domain" description="BTB" evidence="13">
    <location>
        <begin position="227"/>
        <end position="295"/>
    </location>
</feature>
<dbReference type="GO" id="GO:0031012">
    <property type="term" value="C:extracellular matrix"/>
    <property type="evidence" value="ECO:0007669"/>
    <property type="project" value="TreeGrafter"/>
</dbReference>
<evidence type="ECO:0000256" key="4">
    <source>
        <dbReference type="ARBA" id="ARBA00022530"/>
    </source>
</evidence>
<evidence type="ECO:0000256" key="3">
    <source>
        <dbReference type="ARBA" id="ARBA00022525"/>
    </source>
</evidence>
<dbReference type="PRINTS" id="PR00258">
    <property type="entry name" value="SPERACTRCPTR"/>
</dbReference>
<dbReference type="InterPro" id="IPR051481">
    <property type="entry name" value="BTB-POZ/Galectin-3-binding"/>
</dbReference>